<dbReference type="AlphaFoldDB" id="A0A812EZS2"/>
<proteinExistence type="predicted"/>
<evidence type="ECO:0000313" key="2">
    <source>
        <dbReference type="Proteomes" id="UP000655759"/>
    </source>
</evidence>
<accession>A0A812EZS2</accession>
<organism evidence="1 2">
    <name type="scientific">Candidatus Nitrosotenuis uzonensis</name>
    <dbReference type="NCBI Taxonomy" id="1407055"/>
    <lineage>
        <taxon>Archaea</taxon>
        <taxon>Nitrososphaerota</taxon>
        <taxon>Candidatus Nitrosotenuis</taxon>
    </lineage>
</organism>
<protein>
    <submittedName>
        <fullName evidence="1">Uncharacterized protein</fullName>
    </submittedName>
</protein>
<dbReference type="EMBL" id="CAJNAQ010000005">
    <property type="protein sequence ID" value="CAE6496596.1"/>
    <property type="molecule type" value="Genomic_DNA"/>
</dbReference>
<sequence>MLYSYYQSFTLSDTIQQKNPVCALSTTKAAIHMHNLSMHYTNLRQLRIPEVDVLNNFT</sequence>
<evidence type="ECO:0000313" key="1">
    <source>
        <dbReference type="EMBL" id="CAE6496596.1"/>
    </source>
</evidence>
<dbReference type="Proteomes" id="UP000655759">
    <property type="component" value="Unassembled WGS sequence"/>
</dbReference>
<reference evidence="1" key="1">
    <citation type="submission" date="2021-02" db="EMBL/GenBank/DDBJ databases">
        <authorList>
            <person name="Han P."/>
        </authorList>
    </citation>
    <scope>NUCLEOTIDE SEQUENCE</scope>
    <source>
        <strain evidence="1">Candidatus Nitrosotenuis uzonensis 5A</strain>
    </source>
</reference>
<gene>
    <name evidence="1" type="ORF">NUZ5A_50561</name>
</gene>
<comment type="caution">
    <text evidence="1">The sequence shown here is derived from an EMBL/GenBank/DDBJ whole genome shotgun (WGS) entry which is preliminary data.</text>
</comment>
<name>A0A812EZS2_9ARCH</name>